<dbReference type="PANTHER" id="PTHR43677">
    <property type="entry name" value="SHORT-CHAIN DEHYDROGENASE/REDUCTASE"/>
    <property type="match status" value="1"/>
</dbReference>
<sequence length="327" mass="34761">MFKALILTQIEGKTTAEVRQIGIDSLPPGEVLVDVAYSSVNYKDGLAVTGTGKIIRSFPMVPGVDFAGTVVESASDRFKPGDEVILTGWGVGERHWGGYAQKARVQADWLTPMPKGLDARKAMIIGTAGFTAMLCVMTLEEAGVKPDSGDVLVTGAAGGVGSVSVLLLSQLGYPVTAVTGRPETQEFLTELGAKDFIDRAVMQEPARPLETQRWAGAVDVVGGDILARILAEMAYGGAVAACGLANSHELHTTVMPFILRNVSLRGVDSVSCPQQRRIQAWERLAELLPESAYANIGCAVALEEVPQIAWEIIGGKIQGRMLVDLNL</sequence>
<accession>A0ABU6D1U7</accession>
<feature type="domain" description="Enoyl reductase (ER)" evidence="1">
    <location>
        <begin position="13"/>
        <end position="323"/>
    </location>
</feature>
<dbReference type="InterPro" id="IPR020843">
    <property type="entry name" value="ER"/>
</dbReference>
<reference evidence="2 3" key="2">
    <citation type="submission" date="2024-01" db="EMBL/GenBank/DDBJ databases">
        <authorList>
            <person name="Xie X."/>
        </authorList>
    </citation>
    <scope>NUCLEOTIDE SEQUENCE [LARGE SCALE GENOMIC DNA]</scope>
    <source>
        <strain evidence="2">SCUT-1</strain>
    </source>
</reference>
<dbReference type="SMART" id="SM00829">
    <property type="entry name" value="PKS_ER"/>
    <property type="match status" value="1"/>
</dbReference>
<dbReference type="SUPFAM" id="SSF51735">
    <property type="entry name" value="NAD(P)-binding Rossmann-fold domains"/>
    <property type="match status" value="1"/>
</dbReference>
<dbReference type="Gene3D" id="3.40.50.720">
    <property type="entry name" value="NAD(P)-binding Rossmann-like Domain"/>
    <property type="match status" value="1"/>
</dbReference>
<dbReference type="Proteomes" id="UP001308005">
    <property type="component" value="Unassembled WGS sequence"/>
</dbReference>
<dbReference type="InterPro" id="IPR011032">
    <property type="entry name" value="GroES-like_sf"/>
</dbReference>
<dbReference type="GO" id="GO:0016491">
    <property type="term" value="F:oxidoreductase activity"/>
    <property type="evidence" value="ECO:0007669"/>
    <property type="project" value="UniProtKB-KW"/>
</dbReference>
<dbReference type="NCBIfam" id="TIGR02823">
    <property type="entry name" value="oxido_YhdH"/>
    <property type="match status" value="1"/>
</dbReference>
<gene>
    <name evidence="2" type="ORF">VSS37_18805</name>
</gene>
<dbReference type="Pfam" id="PF00107">
    <property type="entry name" value="ADH_zinc_N"/>
    <property type="match status" value="1"/>
</dbReference>
<evidence type="ECO:0000313" key="3">
    <source>
        <dbReference type="Proteomes" id="UP001308005"/>
    </source>
</evidence>
<organism evidence="2 3">
    <name type="scientific">Candidatus Thiothrix phosphatis</name>
    <dbReference type="NCBI Taxonomy" id="3112415"/>
    <lineage>
        <taxon>Bacteria</taxon>
        <taxon>Pseudomonadati</taxon>
        <taxon>Pseudomonadota</taxon>
        <taxon>Gammaproteobacteria</taxon>
        <taxon>Thiotrichales</taxon>
        <taxon>Thiotrichaceae</taxon>
        <taxon>Thiothrix</taxon>
    </lineage>
</organism>
<comment type="caution">
    <text evidence="2">The sequence shown here is derived from an EMBL/GenBank/DDBJ whole genome shotgun (WGS) entry which is preliminary data.</text>
</comment>
<dbReference type="InterPro" id="IPR013154">
    <property type="entry name" value="ADH-like_N"/>
</dbReference>
<dbReference type="RefSeq" id="WP_324697676.1">
    <property type="nucleotide sequence ID" value="NZ_JAYMYJ010000147.1"/>
</dbReference>
<dbReference type="Pfam" id="PF08240">
    <property type="entry name" value="ADH_N"/>
    <property type="match status" value="1"/>
</dbReference>
<dbReference type="SUPFAM" id="SSF50129">
    <property type="entry name" value="GroES-like"/>
    <property type="match status" value="1"/>
</dbReference>
<dbReference type="PANTHER" id="PTHR43677:SF1">
    <property type="entry name" value="ACRYLYL-COA REDUCTASE ACUI-RELATED"/>
    <property type="match status" value="1"/>
</dbReference>
<reference evidence="3" key="1">
    <citation type="submission" date="2023-07" db="EMBL/GenBank/DDBJ databases">
        <title>The carbon used by Thiothrix.</title>
        <authorList>
            <person name="Chen L."/>
        </authorList>
    </citation>
    <scope>NUCLEOTIDE SEQUENCE [LARGE SCALE GENOMIC DNA]</scope>
</reference>
<dbReference type="InterPro" id="IPR013149">
    <property type="entry name" value="ADH-like_C"/>
</dbReference>
<proteinExistence type="predicted"/>
<dbReference type="Gene3D" id="3.90.180.10">
    <property type="entry name" value="Medium-chain alcohol dehydrogenases, catalytic domain"/>
    <property type="match status" value="1"/>
</dbReference>
<protein>
    <submittedName>
        <fullName evidence="2">MDR family oxidoreductase</fullName>
        <ecNumber evidence="2">1.-.-.-</ecNumber>
    </submittedName>
</protein>
<dbReference type="EC" id="1.-.-.-" evidence="2"/>
<name>A0ABU6D1U7_9GAMM</name>
<dbReference type="InterPro" id="IPR014188">
    <property type="entry name" value="Acrylyl-CoA_reductase_AcuI"/>
</dbReference>
<keyword evidence="3" id="KW-1185">Reference proteome</keyword>
<dbReference type="CDD" id="cd08288">
    <property type="entry name" value="MDR_yhdh"/>
    <property type="match status" value="1"/>
</dbReference>
<evidence type="ECO:0000259" key="1">
    <source>
        <dbReference type="SMART" id="SM00829"/>
    </source>
</evidence>
<keyword evidence="2" id="KW-0560">Oxidoreductase</keyword>
<dbReference type="InterPro" id="IPR051397">
    <property type="entry name" value="Zn-ADH-like_protein"/>
</dbReference>
<dbReference type="InterPro" id="IPR036291">
    <property type="entry name" value="NAD(P)-bd_dom_sf"/>
</dbReference>
<evidence type="ECO:0000313" key="2">
    <source>
        <dbReference type="EMBL" id="MEB4593037.1"/>
    </source>
</evidence>
<dbReference type="EMBL" id="JAYMYJ010000147">
    <property type="protein sequence ID" value="MEB4593037.1"/>
    <property type="molecule type" value="Genomic_DNA"/>
</dbReference>